<organism evidence="2 3">
    <name type="scientific">Symbiodinium natans</name>
    <dbReference type="NCBI Taxonomy" id="878477"/>
    <lineage>
        <taxon>Eukaryota</taxon>
        <taxon>Sar</taxon>
        <taxon>Alveolata</taxon>
        <taxon>Dinophyceae</taxon>
        <taxon>Suessiales</taxon>
        <taxon>Symbiodiniaceae</taxon>
        <taxon>Symbiodinium</taxon>
    </lineage>
</organism>
<dbReference type="InterPro" id="IPR043502">
    <property type="entry name" value="DNA/RNA_pol_sf"/>
</dbReference>
<dbReference type="SUPFAM" id="SSF56219">
    <property type="entry name" value="DNase I-like"/>
    <property type="match status" value="1"/>
</dbReference>
<feature type="domain" description="Reverse transcriptase" evidence="1">
    <location>
        <begin position="496"/>
        <end position="763"/>
    </location>
</feature>
<keyword evidence="3" id="KW-1185">Reference proteome</keyword>
<dbReference type="AlphaFoldDB" id="A0A812LTJ5"/>
<dbReference type="CDD" id="cd01650">
    <property type="entry name" value="RT_nLTR_like"/>
    <property type="match status" value="1"/>
</dbReference>
<dbReference type="Gene3D" id="3.60.10.10">
    <property type="entry name" value="Endonuclease/exonuclease/phosphatase"/>
    <property type="match status" value="1"/>
</dbReference>
<dbReference type="Pfam" id="PF03372">
    <property type="entry name" value="Exo_endo_phos"/>
    <property type="match status" value="1"/>
</dbReference>
<proteinExistence type="predicted"/>
<protein>
    <recommendedName>
        <fullName evidence="1">Reverse transcriptase domain-containing protein</fullName>
    </recommendedName>
</protein>
<dbReference type="OrthoDB" id="447382at2759"/>
<dbReference type="SUPFAM" id="SSF56672">
    <property type="entry name" value="DNA/RNA polymerases"/>
    <property type="match status" value="1"/>
</dbReference>
<dbReference type="Pfam" id="PF00078">
    <property type="entry name" value="RVT_1"/>
    <property type="match status" value="1"/>
</dbReference>
<dbReference type="InterPro" id="IPR005135">
    <property type="entry name" value="Endo/exonuclease/phosphatase"/>
</dbReference>
<dbReference type="PROSITE" id="PS50878">
    <property type="entry name" value="RT_POL"/>
    <property type="match status" value="1"/>
</dbReference>
<dbReference type="EMBL" id="CAJNDS010001236">
    <property type="protein sequence ID" value="CAE7252920.1"/>
    <property type="molecule type" value="Genomic_DNA"/>
</dbReference>
<accession>A0A812LTJ5</accession>
<dbReference type="InterPro" id="IPR036691">
    <property type="entry name" value="Endo/exonu/phosph_ase_sf"/>
</dbReference>
<evidence type="ECO:0000259" key="1">
    <source>
        <dbReference type="PROSITE" id="PS50878"/>
    </source>
</evidence>
<dbReference type="InterPro" id="IPR000477">
    <property type="entry name" value="RT_dom"/>
</dbReference>
<dbReference type="PANTHER" id="PTHR19446">
    <property type="entry name" value="REVERSE TRANSCRIPTASES"/>
    <property type="match status" value="1"/>
</dbReference>
<comment type="caution">
    <text evidence="2">The sequence shown here is derived from an EMBL/GenBank/DDBJ whole genome shotgun (WGS) entry which is preliminary data.</text>
</comment>
<sequence>MHHQIVQYMKSKCIDVLCLQETKAKRTSYYMIDSFTFYTFSNASPDKQEHYGTGFALSPAAKRALLRTLPSSSKVAGISLHTGAGEFSVITGHAPHNQHTEETKQAFYDELNQLIEKVENRGPYLIMGDFNARIHGRMHDEDLVLGPHLYGKGVGSVGGELDNRSFLINCCVQNQLLVSNTWFKHNSAKQVTYREVGTAALPHASASWDPNLFAQLDLCLTPRRWRNFVRDVSSDPWANVDSDHFPLLAKVRLKLGARRQQAPRPRWDFHSASPRNIREMNEALEARLNEVAGHEDVSQKWDFLREVFVQAMDEHIPKYQFAPRKPWISQSTLDLITRRGVLRSQGDLQQVAKYNKDIKRSAKRDKKNWLEEQLQSNSWEPIKQLKKSFPTKMVRLEPSPSLGMSATATNADIYAAHLEQVQWAPAKSSGVDDLCTDLLPHAAPDIEEGPLTMAELIQAIKHLKSGKSAGQDNIPNEFWKNLSGKGLEALLDLFQDCWSHGKSPSSWKQSQVIGIFKKGCESDPSNFRPISLLQTCYKLYARVLAARLYAGLDPVLRDNQFGFRQGRSTSDAIFLVRRLQDLVDAKRNQVLHLLFLDWSKAFDTIKPAALHLALRRLKVPPTMCKAILDLTASPVFRVVVDGEVSGLKSQSSGIRQGCTLSPLLFIAMQTVMFHDIQRTFLAQHPLAVTPTVSMFDIEFADDTVLISRNYEHLQTLLQIVQTEAAKYNLHLNHGKCKLVSYNSQAEINFMDGSKAFPPLGVLWSSDVNGSPTNKYVVKWECTIFRTRSNYNSCLC</sequence>
<dbReference type="GO" id="GO:0003824">
    <property type="term" value="F:catalytic activity"/>
    <property type="evidence" value="ECO:0007669"/>
    <property type="project" value="InterPro"/>
</dbReference>
<dbReference type="Proteomes" id="UP000604046">
    <property type="component" value="Unassembled WGS sequence"/>
</dbReference>
<gene>
    <name evidence="2" type="ORF">SNAT2548_LOCUS12665</name>
</gene>
<reference evidence="2" key="1">
    <citation type="submission" date="2021-02" db="EMBL/GenBank/DDBJ databases">
        <authorList>
            <person name="Dougan E. K."/>
            <person name="Rhodes N."/>
            <person name="Thang M."/>
            <person name="Chan C."/>
        </authorList>
    </citation>
    <scope>NUCLEOTIDE SEQUENCE</scope>
</reference>
<name>A0A812LTJ5_9DINO</name>
<evidence type="ECO:0000313" key="3">
    <source>
        <dbReference type="Proteomes" id="UP000604046"/>
    </source>
</evidence>
<evidence type="ECO:0000313" key="2">
    <source>
        <dbReference type="EMBL" id="CAE7252920.1"/>
    </source>
</evidence>